<dbReference type="WBParaSite" id="ASIM_0001190701-mRNA-1">
    <property type="protein sequence ID" value="ASIM_0001190701-mRNA-1"/>
    <property type="gene ID" value="ASIM_0001190701"/>
</dbReference>
<dbReference type="AlphaFoldDB" id="A0A0M3JUN8"/>
<dbReference type="PANTHER" id="PTHR34401:SF3">
    <property type="entry name" value="DB DOMAIN-CONTAINING PROTEIN"/>
    <property type="match status" value="1"/>
</dbReference>
<evidence type="ECO:0000313" key="1">
    <source>
        <dbReference type="WBParaSite" id="ASIM_0001190701-mRNA-1"/>
    </source>
</evidence>
<accession>A0A0M3JUN8</accession>
<organism evidence="1">
    <name type="scientific">Anisakis simplex</name>
    <name type="common">Herring worm</name>
    <dbReference type="NCBI Taxonomy" id="6269"/>
    <lineage>
        <taxon>Eukaryota</taxon>
        <taxon>Metazoa</taxon>
        <taxon>Ecdysozoa</taxon>
        <taxon>Nematoda</taxon>
        <taxon>Chromadorea</taxon>
        <taxon>Rhabditida</taxon>
        <taxon>Spirurina</taxon>
        <taxon>Ascaridomorpha</taxon>
        <taxon>Ascaridoidea</taxon>
        <taxon>Anisakidae</taxon>
        <taxon>Anisakis</taxon>
        <taxon>Anisakis simplex complex</taxon>
    </lineage>
</organism>
<dbReference type="PANTHER" id="PTHR34401">
    <property type="entry name" value="PROTEIN CBG12388-RELATED"/>
    <property type="match status" value="1"/>
</dbReference>
<sequence length="205" mass="22855">LLFVVSTCHAEMIRNCFCSEADSCINQYYKNFMPCIDHCQNRIAALGANFGLIRNCITSFEPSVRNTANCVWRIMLNRRACTNGQARMVEKHYDAGMKIAFMAELRKVANRAGITAESMGGLVSGGKKVVSCMRKCMNKSSGGCMHDTNTCQLILPPENEFIQMIKQCGIQNGIDTAGFQRFCQCVAASGISRLFNFCPRIQIYK</sequence>
<proteinExistence type="predicted"/>
<protein>
    <submittedName>
        <fullName evidence="1">Chondroitin proteoglycan 4 domain-containing protein</fullName>
    </submittedName>
</protein>
<reference evidence="1" key="1">
    <citation type="submission" date="2017-02" db="UniProtKB">
        <authorList>
            <consortium name="WormBaseParasite"/>
        </authorList>
    </citation>
    <scope>IDENTIFICATION</scope>
</reference>
<name>A0A0M3JUN8_ANISI</name>